<protein>
    <recommendedName>
        <fullName evidence="10">Glycosyltransferase 2-like domain-containing protein</fullName>
    </recommendedName>
</protein>
<dbReference type="InterPro" id="IPR029044">
    <property type="entry name" value="Nucleotide-diphossugar_trans"/>
</dbReference>
<dbReference type="AlphaFoldDB" id="S0NXS9"/>
<dbReference type="GO" id="GO:0000271">
    <property type="term" value="P:polysaccharide biosynthetic process"/>
    <property type="evidence" value="ECO:0007669"/>
    <property type="project" value="InterPro"/>
</dbReference>
<feature type="transmembrane region" description="Helical" evidence="5">
    <location>
        <begin position="295"/>
        <end position="322"/>
    </location>
</feature>
<keyword evidence="4 5" id="KW-0472">Membrane</keyword>
<evidence type="ECO:0000256" key="1">
    <source>
        <dbReference type="ARBA" id="ARBA00004141"/>
    </source>
</evidence>
<evidence type="ECO:0000256" key="5">
    <source>
        <dbReference type="SAM" id="Phobius"/>
    </source>
</evidence>
<feature type="domain" description="GtrA/DPMS transmembrane" evidence="7">
    <location>
        <begin position="227"/>
        <end position="343"/>
    </location>
</feature>
<evidence type="ECO:0000256" key="4">
    <source>
        <dbReference type="ARBA" id="ARBA00023136"/>
    </source>
</evidence>
<evidence type="ECO:0000256" key="2">
    <source>
        <dbReference type="ARBA" id="ARBA00022692"/>
    </source>
</evidence>
<keyword evidence="2 5" id="KW-0812">Transmembrane</keyword>
<proteinExistence type="predicted"/>
<dbReference type="eggNOG" id="COG1216">
    <property type="taxonomic scope" value="Bacteria"/>
</dbReference>
<accession>S0NXS9</accession>
<dbReference type="EMBL" id="ASWO01000003">
    <property type="protein sequence ID" value="EOT86159.1"/>
    <property type="molecule type" value="Genomic_DNA"/>
</dbReference>
<evidence type="ECO:0000259" key="7">
    <source>
        <dbReference type="Pfam" id="PF04138"/>
    </source>
</evidence>
<evidence type="ECO:0000313" key="8">
    <source>
        <dbReference type="EMBL" id="EOT86159.1"/>
    </source>
</evidence>
<evidence type="ECO:0000256" key="3">
    <source>
        <dbReference type="ARBA" id="ARBA00022989"/>
    </source>
</evidence>
<name>S0NXS9_9ENTE</name>
<dbReference type="InterPro" id="IPR001173">
    <property type="entry name" value="Glyco_trans_2-like"/>
</dbReference>
<keyword evidence="9" id="KW-1185">Reference proteome</keyword>
<dbReference type="PATRIC" id="fig|1140003.3.peg.1617"/>
<dbReference type="Pfam" id="PF04138">
    <property type="entry name" value="GtrA_DPMS_TM"/>
    <property type="match status" value="1"/>
</dbReference>
<dbReference type="RefSeq" id="WP_016186115.1">
    <property type="nucleotide sequence ID" value="NZ_ASWO01000003.1"/>
</dbReference>
<dbReference type="SUPFAM" id="SSF53448">
    <property type="entry name" value="Nucleotide-diphospho-sugar transferases"/>
    <property type="match status" value="1"/>
</dbReference>
<dbReference type="Gene3D" id="3.90.550.10">
    <property type="entry name" value="Spore Coat Polysaccharide Biosynthesis Protein SpsA, Chain A"/>
    <property type="match status" value="1"/>
</dbReference>
<evidence type="ECO:0008006" key="10">
    <source>
        <dbReference type="Google" id="ProtNLM"/>
    </source>
</evidence>
<evidence type="ECO:0000313" key="9">
    <source>
        <dbReference type="Proteomes" id="UP000015961"/>
    </source>
</evidence>
<feature type="transmembrane region" description="Helical" evidence="5">
    <location>
        <begin position="256"/>
        <end position="275"/>
    </location>
</feature>
<keyword evidence="3 5" id="KW-1133">Transmembrane helix</keyword>
<dbReference type="InterPro" id="IPR007267">
    <property type="entry name" value="GtrA_DPMS_TM"/>
</dbReference>
<dbReference type="GO" id="GO:0006487">
    <property type="term" value="P:protein N-linked glycosylation"/>
    <property type="evidence" value="ECO:0007669"/>
    <property type="project" value="TreeGrafter"/>
</dbReference>
<comment type="subcellular location">
    <subcellularLocation>
        <location evidence="1">Membrane</location>
        <topology evidence="1">Multi-pass membrane protein</topology>
    </subcellularLocation>
</comment>
<feature type="domain" description="Glycosyltransferase 2-like" evidence="6">
    <location>
        <begin position="6"/>
        <end position="148"/>
    </location>
</feature>
<evidence type="ECO:0000259" key="6">
    <source>
        <dbReference type="Pfam" id="PF00535"/>
    </source>
</evidence>
<organism evidence="8 9">
    <name type="scientific">Enterococcus sulfureus ATCC 49903</name>
    <dbReference type="NCBI Taxonomy" id="1140003"/>
    <lineage>
        <taxon>Bacteria</taxon>
        <taxon>Bacillati</taxon>
        <taxon>Bacillota</taxon>
        <taxon>Bacilli</taxon>
        <taxon>Lactobacillales</taxon>
        <taxon>Enterococcaceae</taxon>
        <taxon>Enterococcus</taxon>
    </lineage>
</organism>
<dbReference type="GO" id="GO:0016020">
    <property type="term" value="C:membrane"/>
    <property type="evidence" value="ECO:0007669"/>
    <property type="project" value="UniProtKB-SubCell"/>
</dbReference>
<dbReference type="PANTHER" id="PTHR10859">
    <property type="entry name" value="GLYCOSYL TRANSFERASE"/>
    <property type="match status" value="1"/>
</dbReference>
<dbReference type="eggNOG" id="COG2246">
    <property type="taxonomic scope" value="Bacteria"/>
</dbReference>
<dbReference type="OrthoDB" id="9810303at2"/>
<dbReference type="STRING" id="1140003.OMY_01678"/>
<dbReference type="Proteomes" id="UP000015961">
    <property type="component" value="Unassembled WGS sequence"/>
</dbReference>
<dbReference type="Pfam" id="PF00535">
    <property type="entry name" value="Glycos_transf_2"/>
    <property type="match status" value="1"/>
</dbReference>
<dbReference type="PANTHER" id="PTHR10859:SF114">
    <property type="entry name" value="DOLICHOL-PHOSPHATE MANNOSYLTRANSFERASE"/>
    <property type="match status" value="1"/>
</dbReference>
<feature type="transmembrane region" description="Helical" evidence="5">
    <location>
        <begin position="219"/>
        <end position="250"/>
    </location>
</feature>
<reference evidence="8 9" key="1">
    <citation type="submission" date="2013-03" db="EMBL/GenBank/DDBJ databases">
        <title>The Genome Sequence of Enterococcus sulfureus ATCC_49903 (PacBio/Illumina hybrid assembly).</title>
        <authorList>
            <consortium name="The Broad Institute Genomics Platform"/>
            <consortium name="The Broad Institute Genome Sequencing Center for Infectious Disease"/>
            <person name="Earl A."/>
            <person name="Russ C."/>
            <person name="Gilmore M."/>
            <person name="Surin D."/>
            <person name="Walker B."/>
            <person name="Young S."/>
            <person name="Zeng Q."/>
            <person name="Gargeya S."/>
            <person name="Fitzgerald M."/>
            <person name="Haas B."/>
            <person name="Abouelleil A."/>
            <person name="Allen A.W."/>
            <person name="Alvarado L."/>
            <person name="Arachchi H.M."/>
            <person name="Berlin A.M."/>
            <person name="Chapman S.B."/>
            <person name="Gainer-Dewar J."/>
            <person name="Goldberg J."/>
            <person name="Griggs A."/>
            <person name="Gujja S."/>
            <person name="Hansen M."/>
            <person name="Howarth C."/>
            <person name="Imamovic A."/>
            <person name="Ireland A."/>
            <person name="Larimer J."/>
            <person name="McCowan C."/>
            <person name="Murphy C."/>
            <person name="Pearson M."/>
            <person name="Poon T.W."/>
            <person name="Priest M."/>
            <person name="Roberts A."/>
            <person name="Saif S."/>
            <person name="Shea T."/>
            <person name="Sisk P."/>
            <person name="Sykes S."/>
            <person name="Wortman J."/>
            <person name="Nusbaum C."/>
            <person name="Birren B."/>
        </authorList>
    </citation>
    <scope>NUCLEOTIDE SEQUENCE [LARGE SCALE GENOMIC DNA]</scope>
    <source>
        <strain evidence="8 9">ATCC 49903</strain>
    </source>
</reference>
<sequence length="347" mass="39888">MNSILLIPIYEPSDKTVRFMKQLIATLPVPIVIVDDGSGSEYHDTFQQFVQEQHVHFLSYPINQGKGFALRYGMRYIEKHFPEKNGFVTADSDGQHTIQDITRALEKAQFIQSNQIILGIRSFSKEATPTKSYYGNRLTSQLFRFATKIKLEDTQTGLRVFATIQIPNLVAIKGNRFEYEMNVLLALKEFEWDLETFTIETIYENNNEQTHFRPIKDSLLVYFPFLRFLLSSLTSSFVDIGFFMLLSLVLGKAGEMIFLATLLARVTAGICNYYLNKQFVFSDEAPVQKSSWKYLVLFIAQLVISGVSVSALSTIFSSLLIIKLFVDLSLFFFSFQIQKYFIFNHTT</sequence>
<gene>
    <name evidence="8" type="ORF">I573_00912</name>
</gene>
<comment type="caution">
    <text evidence="8">The sequence shown here is derived from an EMBL/GenBank/DDBJ whole genome shotgun (WGS) entry which is preliminary data.</text>
</comment>